<evidence type="ECO:0000313" key="2">
    <source>
        <dbReference type="EMBL" id="CAG9607797.1"/>
    </source>
</evidence>
<accession>A0A9C7LA89</accession>
<comment type="caution">
    <text evidence="2">The sequence shown here is derived from an EMBL/GenBank/DDBJ whole genome shotgun (WGS) entry which is preliminary data.</text>
</comment>
<organism evidence="2 3">
    <name type="scientific">Pseudoneobacillus rhizosphaerae</name>
    <dbReference type="NCBI Taxonomy" id="2880968"/>
    <lineage>
        <taxon>Bacteria</taxon>
        <taxon>Bacillati</taxon>
        <taxon>Bacillota</taxon>
        <taxon>Bacilli</taxon>
        <taxon>Bacillales</taxon>
        <taxon>Bacillaceae</taxon>
        <taxon>Pseudoneobacillus</taxon>
    </lineage>
</organism>
<keyword evidence="3" id="KW-1185">Reference proteome</keyword>
<proteinExistence type="predicted"/>
<dbReference type="RefSeq" id="WP_230496056.1">
    <property type="nucleotide sequence ID" value="NZ_CAKJTG010000007.1"/>
</dbReference>
<sequence length="215" mass="24663">MKKKIIKISLFIMGVLFSVSTVYAASDAYQNFIDWANQEKNKAQIQLKTNLDVSVEKEIAILNEKTNHLISESNKDTSNMRMTEMEDTKNAINSTLANHQYNLELSASEISKNSTDDFSEIAKKVNIQSSGILNTIETDYHDEVNKITYNTFDKASVKENKLKSAKNLREEIKLTRSTINQLKKDQAGEENQHIKDYIQRKIDLLEKLITLLKEK</sequence>
<feature type="chain" id="PRO_5038498450" evidence="1">
    <location>
        <begin position="25"/>
        <end position="215"/>
    </location>
</feature>
<feature type="signal peptide" evidence="1">
    <location>
        <begin position="1"/>
        <end position="24"/>
    </location>
</feature>
<keyword evidence="1" id="KW-0732">Signal</keyword>
<reference evidence="2" key="1">
    <citation type="submission" date="2021-10" db="EMBL/GenBank/DDBJ databases">
        <authorList>
            <person name="Criscuolo A."/>
        </authorList>
    </citation>
    <scope>NUCLEOTIDE SEQUENCE</scope>
    <source>
        <strain evidence="2">CIP111885</strain>
    </source>
</reference>
<gene>
    <name evidence="2" type="ORF">NEOCIP111885_01489</name>
</gene>
<name>A0A9C7LA89_9BACI</name>
<dbReference type="AlphaFoldDB" id="A0A9C7LA89"/>
<dbReference type="Proteomes" id="UP000789845">
    <property type="component" value="Unassembled WGS sequence"/>
</dbReference>
<evidence type="ECO:0000256" key="1">
    <source>
        <dbReference type="SAM" id="SignalP"/>
    </source>
</evidence>
<protein>
    <submittedName>
        <fullName evidence="2">Uncharacterized protein</fullName>
    </submittedName>
</protein>
<dbReference type="EMBL" id="CAKJTG010000007">
    <property type="protein sequence ID" value="CAG9607797.1"/>
    <property type="molecule type" value="Genomic_DNA"/>
</dbReference>
<evidence type="ECO:0000313" key="3">
    <source>
        <dbReference type="Proteomes" id="UP000789845"/>
    </source>
</evidence>